<dbReference type="OrthoDB" id="3543971at2"/>
<reference evidence="1 2" key="1">
    <citation type="submission" date="2019-06" db="EMBL/GenBank/DDBJ databases">
        <title>Sequencing the genomes of 1000 actinobacteria strains.</title>
        <authorList>
            <person name="Klenk H.-P."/>
        </authorList>
    </citation>
    <scope>NUCLEOTIDE SEQUENCE [LARGE SCALE GENOMIC DNA]</scope>
    <source>
        <strain evidence="1 2">DSM 45456</strain>
    </source>
</reference>
<name>A0A543J745_9PSEU</name>
<dbReference type="Proteomes" id="UP000316628">
    <property type="component" value="Unassembled WGS sequence"/>
</dbReference>
<accession>A0A543J745</accession>
<gene>
    <name evidence="1" type="ORF">FHX81_0924</name>
</gene>
<dbReference type="AlphaFoldDB" id="A0A543J745"/>
<comment type="caution">
    <text evidence="1">The sequence shown here is derived from an EMBL/GenBank/DDBJ whole genome shotgun (WGS) entry which is preliminary data.</text>
</comment>
<proteinExistence type="predicted"/>
<evidence type="ECO:0000313" key="2">
    <source>
        <dbReference type="Proteomes" id="UP000316628"/>
    </source>
</evidence>
<dbReference type="RefSeq" id="WP_141975355.1">
    <property type="nucleotide sequence ID" value="NZ_VFPP01000001.1"/>
</dbReference>
<dbReference type="EMBL" id="VFPP01000001">
    <property type="protein sequence ID" value="TQM78649.1"/>
    <property type="molecule type" value="Genomic_DNA"/>
</dbReference>
<organism evidence="1 2">
    <name type="scientific">Saccharothrix saharensis</name>
    <dbReference type="NCBI Taxonomy" id="571190"/>
    <lineage>
        <taxon>Bacteria</taxon>
        <taxon>Bacillati</taxon>
        <taxon>Actinomycetota</taxon>
        <taxon>Actinomycetes</taxon>
        <taxon>Pseudonocardiales</taxon>
        <taxon>Pseudonocardiaceae</taxon>
        <taxon>Saccharothrix</taxon>
    </lineage>
</organism>
<keyword evidence="2" id="KW-1185">Reference proteome</keyword>
<evidence type="ECO:0008006" key="3">
    <source>
        <dbReference type="Google" id="ProtNLM"/>
    </source>
</evidence>
<protein>
    <recommendedName>
        <fullName evidence="3">MmgE/PrpD family protein</fullName>
    </recommendedName>
</protein>
<evidence type="ECO:0000313" key="1">
    <source>
        <dbReference type="EMBL" id="TQM78649.1"/>
    </source>
</evidence>
<sequence>MTTGRPDWGAVPGYPGLYRPEVIEPGLRGLAGANGLVAAARAAASLDQGALVHGHSGAAMPAAAHAAPFLLDVLEHGHHAAKVAACGLLEDSMRFDPIAGFGRVPTSFGPAVPLCCAVAHHVHARRDAVVALGPLFRDLLAEAAGHWSFEVGEVIDDGRDAVAFGTVHGTLPDAGQEAECHGPDGHLPLGEVRRELPAVPGEPEACLRLVDVAPEALPARAVLIPAACGRRAH</sequence>